<dbReference type="Proteomes" id="UP001175227">
    <property type="component" value="Unassembled WGS sequence"/>
</dbReference>
<dbReference type="PRINTS" id="PR00792">
    <property type="entry name" value="PEPSIN"/>
</dbReference>
<gene>
    <name evidence="8" type="ORF">IW261DRAFT_58293</name>
</gene>
<keyword evidence="5" id="KW-1133">Transmembrane helix</keyword>
<evidence type="ECO:0000313" key="9">
    <source>
        <dbReference type="Proteomes" id="UP001175227"/>
    </source>
</evidence>
<dbReference type="AlphaFoldDB" id="A0AA39PV71"/>
<dbReference type="PANTHER" id="PTHR47966:SF57">
    <property type="entry name" value="PEPTIDASE A1 DOMAIN-CONTAINING PROTEIN"/>
    <property type="match status" value="1"/>
</dbReference>
<keyword evidence="5" id="KW-0472">Membrane</keyword>
<feature type="compositionally biased region" description="Polar residues" evidence="4">
    <location>
        <begin position="663"/>
        <end position="672"/>
    </location>
</feature>
<feature type="signal peptide" evidence="6">
    <location>
        <begin position="1"/>
        <end position="18"/>
    </location>
</feature>
<dbReference type="CDD" id="cd05471">
    <property type="entry name" value="pepsin_like"/>
    <property type="match status" value="1"/>
</dbReference>
<name>A0AA39PV71_9AGAR</name>
<feature type="region of interest" description="Disordered" evidence="4">
    <location>
        <begin position="623"/>
        <end position="802"/>
    </location>
</feature>
<evidence type="ECO:0000256" key="3">
    <source>
        <dbReference type="RuleBase" id="RU000454"/>
    </source>
</evidence>
<feature type="region of interest" description="Disordered" evidence="4">
    <location>
        <begin position="536"/>
        <end position="590"/>
    </location>
</feature>
<dbReference type="InterPro" id="IPR021109">
    <property type="entry name" value="Peptidase_aspartic_dom_sf"/>
</dbReference>
<sequence length="802" mass="86122">MFLGSLLVLLGLGAMSFALKFPIQSHVRPTPLSRRSGTGNYHLNTSLATVVSDNNNLDLSTVHDLIYMANVTAGNITYVVQLDTGSSDLWLKGDYPPLPHSEQTAYTTNITYGIGWVNGTISHIPIEFAGISVESQAYLDATSAQNPALGYGAKGILGLGFTSLSSIDSILNGTSSSQGRSLLYNLFAQNPSEPNFIAFSFQRSTSANDDVSGSFTIGEYEDAYSKVAETDAISTWPISSPKRWSILVEALLVGNQTILPSSTTGGAPSNKAVVVLDTGTSYSYTNTEVAEAIYGGISGSYYDSSLAQWSVPCNAEIDMAIQIAGKVYPLHPLDIAPTVVGDNTTCVGSFLPQNLGVGTGQFDWLFGANVLRSMYSVYDFGDFDSDGNTGNPYVKLLSLTDPDKASEEFCQARGCTALTGITYNASNNTEDSASTVITVTRDVADTLEKFGTWFPAMLGIMALNALVILALLIFGIVYLCKRRSRPSARMPMGRMSPMPMNPRNSYVAGVPPVGPHTYEPVSMAITDDTVFGPPSPAFHKFEGSTLRPGDRPKSLATLPSKSYNEDGEDVLTPPSPGFRQFDSRPKSVGILPSQSNAYQQIGEDQPFVVPPSAQSQEFYVKMPPAPSRSIHSTHSPENIGSPASPSASSFHQSVHDMQPPSPSRSFHQSYADDSNPPHSPSRSLHKTSVYDQLSDGRPLSTIQLSQPQSSRGSMPRPPPVNVFEPHMFQSTPEDQDFVPPSPGFRTPESRPRSVGHLPSQTNPYSKQMGNSSPLTPPSPVFRREGSSLNPGTASSDRPVSIA</sequence>
<dbReference type="InterPro" id="IPR033121">
    <property type="entry name" value="PEPTIDASE_A1"/>
</dbReference>
<feature type="domain" description="Peptidase A1" evidence="7">
    <location>
        <begin position="67"/>
        <end position="389"/>
    </location>
</feature>
<evidence type="ECO:0000256" key="1">
    <source>
        <dbReference type="ARBA" id="ARBA00007447"/>
    </source>
</evidence>
<keyword evidence="9" id="KW-1185">Reference proteome</keyword>
<keyword evidence="6" id="KW-0732">Signal</keyword>
<feature type="transmembrane region" description="Helical" evidence="5">
    <location>
        <begin position="453"/>
        <end position="480"/>
    </location>
</feature>
<evidence type="ECO:0000259" key="7">
    <source>
        <dbReference type="PROSITE" id="PS51767"/>
    </source>
</evidence>
<evidence type="ECO:0000256" key="6">
    <source>
        <dbReference type="SAM" id="SignalP"/>
    </source>
</evidence>
<proteinExistence type="inferred from homology"/>
<evidence type="ECO:0000256" key="5">
    <source>
        <dbReference type="SAM" id="Phobius"/>
    </source>
</evidence>
<dbReference type="InterPro" id="IPR001969">
    <property type="entry name" value="Aspartic_peptidase_AS"/>
</dbReference>
<dbReference type="Pfam" id="PF00026">
    <property type="entry name" value="Asp"/>
    <property type="match status" value="1"/>
</dbReference>
<dbReference type="GO" id="GO:0004190">
    <property type="term" value="F:aspartic-type endopeptidase activity"/>
    <property type="evidence" value="ECO:0007669"/>
    <property type="project" value="UniProtKB-KW"/>
</dbReference>
<evidence type="ECO:0000256" key="4">
    <source>
        <dbReference type="SAM" id="MobiDB-lite"/>
    </source>
</evidence>
<feature type="chain" id="PRO_5041340229" evidence="6">
    <location>
        <begin position="19"/>
        <end position="802"/>
    </location>
</feature>
<dbReference type="Gene3D" id="2.40.70.10">
    <property type="entry name" value="Acid Proteases"/>
    <property type="match status" value="2"/>
</dbReference>
<keyword evidence="2 3" id="KW-0064">Aspartyl protease</keyword>
<comment type="caution">
    <text evidence="8">The sequence shown here is derived from an EMBL/GenBank/DDBJ whole genome shotgun (WGS) entry which is preliminary data.</text>
</comment>
<evidence type="ECO:0000256" key="2">
    <source>
        <dbReference type="ARBA" id="ARBA00022750"/>
    </source>
</evidence>
<dbReference type="PROSITE" id="PS00141">
    <property type="entry name" value="ASP_PROTEASE"/>
    <property type="match status" value="1"/>
</dbReference>
<dbReference type="PROSITE" id="PS51767">
    <property type="entry name" value="PEPTIDASE_A1"/>
    <property type="match status" value="1"/>
</dbReference>
<evidence type="ECO:0000313" key="8">
    <source>
        <dbReference type="EMBL" id="KAK0491026.1"/>
    </source>
</evidence>
<accession>A0AA39PV71</accession>
<keyword evidence="5" id="KW-0812">Transmembrane</keyword>
<comment type="similarity">
    <text evidence="1 3">Belongs to the peptidase A1 family.</text>
</comment>
<dbReference type="SUPFAM" id="SSF50630">
    <property type="entry name" value="Acid proteases"/>
    <property type="match status" value="1"/>
</dbReference>
<dbReference type="InterPro" id="IPR034164">
    <property type="entry name" value="Pepsin-like_dom"/>
</dbReference>
<protein>
    <submittedName>
        <fullName evidence="8">Aspartic peptidase domain-containing protein</fullName>
    </submittedName>
</protein>
<keyword evidence="3" id="KW-0645">Protease</keyword>
<feature type="compositionally biased region" description="Polar residues" evidence="4">
    <location>
        <begin position="758"/>
        <end position="773"/>
    </location>
</feature>
<feature type="compositionally biased region" description="Polar residues" evidence="4">
    <location>
        <begin position="786"/>
        <end position="802"/>
    </location>
</feature>
<reference evidence="8" key="1">
    <citation type="submission" date="2023-06" db="EMBL/GenBank/DDBJ databases">
        <authorList>
            <consortium name="Lawrence Berkeley National Laboratory"/>
            <person name="Ahrendt S."/>
            <person name="Sahu N."/>
            <person name="Indic B."/>
            <person name="Wong-Bajracharya J."/>
            <person name="Merenyi Z."/>
            <person name="Ke H.-M."/>
            <person name="Monk M."/>
            <person name="Kocsube S."/>
            <person name="Drula E."/>
            <person name="Lipzen A."/>
            <person name="Balint B."/>
            <person name="Henrissat B."/>
            <person name="Andreopoulos B."/>
            <person name="Martin F.M."/>
            <person name="Harder C.B."/>
            <person name="Rigling D."/>
            <person name="Ford K.L."/>
            <person name="Foster G.D."/>
            <person name="Pangilinan J."/>
            <person name="Papanicolaou A."/>
            <person name="Barry K."/>
            <person name="LaButti K."/>
            <person name="Viragh M."/>
            <person name="Koriabine M."/>
            <person name="Yan M."/>
            <person name="Riley R."/>
            <person name="Champramary S."/>
            <person name="Plett K.L."/>
            <person name="Tsai I.J."/>
            <person name="Slot J."/>
            <person name="Sipos G."/>
            <person name="Plett J."/>
            <person name="Nagy L.G."/>
            <person name="Grigoriev I.V."/>
        </authorList>
    </citation>
    <scope>NUCLEOTIDE SEQUENCE</scope>
    <source>
        <strain evidence="8">ICMP 16352</strain>
    </source>
</reference>
<dbReference type="PANTHER" id="PTHR47966">
    <property type="entry name" value="BETA-SITE APP-CLEAVING ENZYME, ISOFORM A-RELATED"/>
    <property type="match status" value="1"/>
</dbReference>
<dbReference type="EMBL" id="JAUEPR010000001">
    <property type="protein sequence ID" value="KAK0491026.1"/>
    <property type="molecule type" value="Genomic_DNA"/>
</dbReference>
<dbReference type="InterPro" id="IPR001461">
    <property type="entry name" value="Aspartic_peptidase_A1"/>
</dbReference>
<dbReference type="GO" id="GO:0006508">
    <property type="term" value="P:proteolysis"/>
    <property type="evidence" value="ECO:0007669"/>
    <property type="project" value="UniProtKB-KW"/>
</dbReference>
<feature type="compositionally biased region" description="Polar residues" evidence="4">
    <location>
        <begin position="629"/>
        <end position="652"/>
    </location>
</feature>
<keyword evidence="3" id="KW-0378">Hydrolase</keyword>
<feature type="compositionally biased region" description="Polar residues" evidence="4">
    <location>
        <begin position="700"/>
        <end position="712"/>
    </location>
</feature>
<organism evidence="8 9">
    <name type="scientific">Armillaria novae-zelandiae</name>
    <dbReference type="NCBI Taxonomy" id="153914"/>
    <lineage>
        <taxon>Eukaryota</taxon>
        <taxon>Fungi</taxon>
        <taxon>Dikarya</taxon>
        <taxon>Basidiomycota</taxon>
        <taxon>Agaricomycotina</taxon>
        <taxon>Agaricomycetes</taxon>
        <taxon>Agaricomycetidae</taxon>
        <taxon>Agaricales</taxon>
        <taxon>Marasmiineae</taxon>
        <taxon>Physalacriaceae</taxon>
        <taxon>Armillaria</taxon>
    </lineage>
</organism>